<evidence type="ECO:0008006" key="4">
    <source>
        <dbReference type="Google" id="ProtNLM"/>
    </source>
</evidence>
<evidence type="ECO:0000313" key="3">
    <source>
        <dbReference type="Proteomes" id="UP001153954"/>
    </source>
</evidence>
<keyword evidence="1" id="KW-0472">Membrane</keyword>
<evidence type="ECO:0000313" key="2">
    <source>
        <dbReference type="EMBL" id="CAH2098791.1"/>
    </source>
</evidence>
<accession>A0AAU9UGP9</accession>
<dbReference type="AlphaFoldDB" id="A0AAU9UGP9"/>
<evidence type="ECO:0000256" key="1">
    <source>
        <dbReference type="SAM" id="Phobius"/>
    </source>
</evidence>
<sequence>MYNVSIYIEIKKKDYSSPISIPSPSEATPVASSALSTDSVGVLAEPQQIQLQVDEQELELREREAVLRGWRELQAEVRALHDTWQHVQAAALAQRDQAEVRALHDTWQHVQAAALAQRDQVEAVATNIDTSADNVQAARENLALSEKLKAGAWGAGGALAGGLVGGPVGLLLGAKAGAAALLAGSALGYVGARLLGRRRAQQLAPAREQRAGDKKEL</sequence>
<organism evidence="2 3">
    <name type="scientific">Euphydryas editha</name>
    <name type="common">Edith's checkerspot</name>
    <dbReference type="NCBI Taxonomy" id="104508"/>
    <lineage>
        <taxon>Eukaryota</taxon>
        <taxon>Metazoa</taxon>
        <taxon>Ecdysozoa</taxon>
        <taxon>Arthropoda</taxon>
        <taxon>Hexapoda</taxon>
        <taxon>Insecta</taxon>
        <taxon>Pterygota</taxon>
        <taxon>Neoptera</taxon>
        <taxon>Endopterygota</taxon>
        <taxon>Lepidoptera</taxon>
        <taxon>Glossata</taxon>
        <taxon>Ditrysia</taxon>
        <taxon>Papilionoidea</taxon>
        <taxon>Nymphalidae</taxon>
        <taxon>Nymphalinae</taxon>
        <taxon>Euphydryas</taxon>
    </lineage>
</organism>
<comment type="caution">
    <text evidence="2">The sequence shown here is derived from an EMBL/GenBank/DDBJ whole genome shotgun (WGS) entry which is preliminary data.</text>
</comment>
<proteinExistence type="predicted"/>
<feature type="transmembrane region" description="Helical" evidence="1">
    <location>
        <begin position="176"/>
        <end position="195"/>
    </location>
</feature>
<dbReference type="EMBL" id="CAKOGL010000020">
    <property type="protein sequence ID" value="CAH2098791.1"/>
    <property type="molecule type" value="Genomic_DNA"/>
</dbReference>
<keyword evidence="3" id="KW-1185">Reference proteome</keyword>
<keyword evidence="1" id="KW-0812">Transmembrane</keyword>
<protein>
    <recommendedName>
        <fullName evidence="4">t-SNARE coiled-coil homology domain-containing protein</fullName>
    </recommendedName>
</protein>
<feature type="transmembrane region" description="Helical" evidence="1">
    <location>
        <begin position="150"/>
        <end position="170"/>
    </location>
</feature>
<dbReference type="Proteomes" id="UP001153954">
    <property type="component" value="Unassembled WGS sequence"/>
</dbReference>
<keyword evidence="1" id="KW-1133">Transmembrane helix</keyword>
<gene>
    <name evidence="2" type="ORF">EEDITHA_LOCUS13870</name>
</gene>
<reference evidence="2" key="1">
    <citation type="submission" date="2022-03" db="EMBL/GenBank/DDBJ databases">
        <authorList>
            <person name="Tunstrom K."/>
        </authorList>
    </citation>
    <scope>NUCLEOTIDE SEQUENCE</scope>
</reference>
<name>A0AAU9UGP9_EUPED</name>